<accession>A0AAD7WKL0</accession>
<dbReference type="AlphaFoldDB" id="A0AAD7WKL0"/>
<feature type="compositionally biased region" description="Low complexity" evidence="1">
    <location>
        <begin position="72"/>
        <end position="89"/>
    </location>
</feature>
<evidence type="ECO:0000256" key="1">
    <source>
        <dbReference type="SAM" id="MobiDB-lite"/>
    </source>
</evidence>
<name>A0AAD7WKL0_9TELE</name>
<gene>
    <name evidence="2" type="ORF">AAFF_G00395900</name>
</gene>
<evidence type="ECO:0000313" key="2">
    <source>
        <dbReference type="EMBL" id="KAJ8400466.1"/>
    </source>
</evidence>
<sequence length="112" mass="11713">MRGRLASCDVAFLAGSQWGIVGVPVPAGVLHCPSVEVRRVCSNLNKSRSSALATFKGTSPEERAGPSQGCVSGSPGQSLQSPPRRSPPLIERAHAIVKSTPLHHGTCKEGFI</sequence>
<reference evidence="2" key="1">
    <citation type="journal article" date="2023" name="Science">
        <title>Genome structures resolve the early diversification of teleost fishes.</title>
        <authorList>
            <person name="Parey E."/>
            <person name="Louis A."/>
            <person name="Montfort J."/>
            <person name="Bouchez O."/>
            <person name="Roques C."/>
            <person name="Iampietro C."/>
            <person name="Lluch J."/>
            <person name="Castinel A."/>
            <person name="Donnadieu C."/>
            <person name="Desvignes T."/>
            <person name="Floi Bucao C."/>
            <person name="Jouanno E."/>
            <person name="Wen M."/>
            <person name="Mejri S."/>
            <person name="Dirks R."/>
            <person name="Jansen H."/>
            <person name="Henkel C."/>
            <person name="Chen W.J."/>
            <person name="Zahm M."/>
            <person name="Cabau C."/>
            <person name="Klopp C."/>
            <person name="Thompson A.W."/>
            <person name="Robinson-Rechavi M."/>
            <person name="Braasch I."/>
            <person name="Lecointre G."/>
            <person name="Bobe J."/>
            <person name="Postlethwait J.H."/>
            <person name="Berthelot C."/>
            <person name="Roest Crollius H."/>
            <person name="Guiguen Y."/>
        </authorList>
    </citation>
    <scope>NUCLEOTIDE SEQUENCE</scope>
    <source>
        <strain evidence="2">NC1722</strain>
    </source>
</reference>
<protein>
    <submittedName>
        <fullName evidence="2">Uncharacterized protein</fullName>
    </submittedName>
</protein>
<evidence type="ECO:0000313" key="3">
    <source>
        <dbReference type="Proteomes" id="UP001221898"/>
    </source>
</evidence>
<keyword evidence="3" id="KW-1185">Reference proteome</keyword>
<feature type="region of interest" description="Disordered" evidence="1">
    <location>
        <begin position="52"/>
        <end position="90"/>
    </location>
</feature>
<dbReference type="Proteomes" id="UP001221898">
    <property type="component" value="Unassembled WGS sequence"/>
</dbReference>
<proteinExistence type="predicted"/>
<dbReference type="EMBL" id="JAINUG010000076">
    <property type="protein sequence ID" value="KAJ8400466.1"/>
    <property type="molecule type" value="Genomic_DNA"/>
</dbReference>
<organism evidence="2 3">
    <name type="scientific">Aldrovandia affinis</name>
    <dbReference type="NCBI Taxonomy" id="143900"/>
    <lineage>
        <taxon>Eukaryota</taxon>
        <taxon>Metazoa</taxon>
        <taxon>Chordata</taxon>
        <taxon>Craniata</taxon>
        <taxon>Vertebrata</taxon>
        <taxon>Euteleostomi</taxon>
        <taxon>Actinopterygii</taxon>
        <taxon>Neopterygii</taxon>
        <taxon>Teleostei</taxon>
        <taxon>Notacanthiformes</taxon>
        <taxon>Halosauridae</taxon>
        <taxon>Aldrovandia</taxon>
    </lineage>
</organism>
<comment type="caution">
    <text evidence="2">The sequence shown here is derived from an EMBL/GenBank/DDBJ whole genome shotgun (WGS) entry which is preliminary data.</text>
</comment>